<dbReference type="AlphaFoldDB" id="A0A8H5XLL3"/>
<proteinExistence type="predicted"/>
<evidence type="ECO:0000256" key="1">
    <source>
        <dbReference type="SAM" id="MobiDB-lite"/>
    </source>
</evidence>
<name>A0A8H5XLL3_9HYPO</name>
<evidence type="ECO:0000313" key="3">
    <source>
        <dbReference type="Proteomes" id="UP000562682"/>
    </source>
</evidence>
<sequence>MPVPRASSTEKVKKWFRKRSRSGNSSSIDSKSLSGTSSSLETPGSEDNSSLADTDSFLSDGSCADTAPTSSPNRAIDSAKNIVSGTIHDDSTGLKETSVAKNEVNPWKQAAAYLNDDDREILERINANDDSDRTFADLRGSITKKQKLSQEKSWKVTFGGRRIVLRDVLAKTVTWLDSFKAIGDLVSQADPVHAGIPWSAIKIVLSVLTADQEQMGLIIIGMEQVTSKVQHQAISRLSDAMARLYATMSTVTFARGFTLGGRPNGPGDIWLSMDT</sequence>
<accession>A0A8H5XLL3</accession>
<organism evidence="2 3">
    <name type="scientific">Fusarium denticulatum</name>
    <dbReference type="NCBI Taxonomy" id="48507"/>
    <lineage>
        <taxon>Eukaryota</taxon>
        <taxon>Fungi</taxon>
        <taxon>Dikarya</taxon>
        <taxon>Ascomycota</taxon>
        <taxon>Pezizomycotina</taxon>
        <taxon>Sordariomycetes</taxon>
        <taxon>Hypocreomycetidae</taxon>
        <taxon>Hypocreales</taxon>
        <taxon>Nectriaceae</taxon>
        <taxon>Fusarium</taxon>
        <taxon>Fusarium fujikuroi species complex</taxon>
    </lineage>
</organism>
<evidence type="ECO:0000313" key="2">
    <source>
        <dbReference type="EMBL" id="KAF5695680.1"/>
    </source>
</evidence>
<dbReference type="Proteomes" id="UP000562682">
    <property type="component" value="Unassembled WGS sequence"/>
</dbReference>
<feature type="region of interest" description="Disordered" evidence="1">
    <location>
        <begin position="1"/>
        <end position="77"/>
    </location>
</feature>
<feature type="compositionally biased region" description="Low complexity" evidence="1">
    <location>
        <begin position="22"/>
        <end position="45"/>
    </location>
</feature>
<reference evidence="2 3" key="1">
    <citation type="submission" date="2020-05" db="EMBL/GenBank/DDBJ databases">
        <title>Identification and distribution of gene clusters putatively required for synthesis of sphingolipid metabolism inhibitors in phylogenetically diverse species of the filamentous fungus Fusarium.</title>
        <authorList>
            <person name="Kim H.-S."/>
            <person name="Busman M."/>
            <person name="Brown D.W."/>
            <person name="Divon H."/>
            <person name="Uhlig S."/>
            <person name="Proctor R.H."/>
        </authorList>
    </citation>
    <scope>NUCLEOTIDE SEQUENCE [LARGE SCALE GENOMIC DNA]</scope>
    <source>
        <strain evidence="2 3">NRRL 25311</strain>
    </source>
</reference>
<gene>
    <name evidence="2" type="ORF">FDENT_206</name>
</gene>
<comment type="caution">
    <text evidence="2">The sequence shown here is derived from an EMBL/GenBank/DDBJ whole genome shotgun (WGS) entry which is preliminary data.</text>
</comment>
<dbReference type="EMBL" id="JAAOAK010000005">
    <property type="protein sequence ID" value="KAF5695680.1"/>
    <property type="molecule type" value="Genomic_DNA"/>
</dbReference>
<protein>
    <submittedName>
        <fullName evidence="2">Ankyrin repeat-containing protein</fullName>
    </submittedName>
</protein>
<feature type="compositionally biased region" description="Polar residues" evidence="1">
    <location>
        <begin position="46"/>
        <end position="59"/>
    </location>
</feature>
<keyword evidence="3" id="KW-1185">Reference proteome</keyword>